<evidence type="ECO:0000256" key="3">
    <source>
        <dbReference type="ARBA" id="ARBA00023125"/>
    </source>
</evidence>
<dbReference type="GO" id="GO:0003700">
    <property type="term" value="F:DNA-binding transcription factor activity"/>
    <property type="evidence" value="ECO:0007669"/>
    <property type="project" value="InterPro"/>
</dbReference>
<dbReference type="GO" id="GO:0043565">
    <property type="term" value="F:sequence-specific DNA binding"/>
    <property type="evidence" value="ECO:0007669"/>
    <property type="project" value="InterPro"/>
</dbReference>
<keyword evidence="3 7" id="KW-0238">DNA-binding</keyword>
<evidence type="ECO:0000256" key="1">
    <source>
        <dbReference type="ARBA" id="ARBA00004123"/>
    </source>
</evidence>
<organism evidence="7 8">
    <name type="scientific">Rhynchospora pubera</name>
    <dbReference type="NCBI Taxonomy" id="906938"/>
    <lineage>
        <taxon>Eukaryota</taxon>
        <taxon>Viridiplantae</taxon>
        <taxon>Streptophyta</taxon>
        <taxon>Embryophyta</taxon>
        <taxon>Tracheophyta</taxon>
        <taxon>Spermatophyta</taxon>
        <taxon>Magnoliopsida</taxon>
        <taxon>Liliopsida</taxon>
        <taxon>Poales</taxon>
        <taxon>Cyperaceae</taxon>
        <taxon>Cyperoideae</taxon>
        <taxon>Rhynchosporeae</taxon>
        <taxon>Rhynchospora</taxon>
    </lineage>
</organism>
<evidence type="ECO:0000259" key="6">
    <source>
        <dbReference type="PROSITE" id="PS50811"/>
    </source>
</evidence>
<keyword evidence="4" id="KW-0804">Transcription</keyword>
<dbReference type="EMBL" id="JAMFTS010000002">
    <property type="protein sequence ID" value="KAJ4795997.1"/>
    <property type="molecule type" value="Genomic_DNA"/>
</dbReference>
<keyword evidence="2" id="KW-0805">Transcription regulation</keyword>
<sequence>MASQVPKVLNCKMVIEELEKTCNLTTLLQQEISSILENSRSSEVALMFEELLRALKLSLNLLSNGEANINNRIHGSTKRRRVEDYQEQEETDKINSRNVYKEVHTPKPHDDGYLWRKYGRKKILNNMFPRDYYRCTYSSDYNCKAKKYIQLHCNGDPPLYKVIYIHNHTCNTNMASSQKMQCFPAEEIPQPPISLSLHGVRHEEEQEAFLSCLKEVIGGIGTDQQMECPPRPYGFGDVVSLPMESSSIGSAASYQPLETDDMVFFETDDMVTMDLFWPELPEMDML</sequence>
<comment type="caution">
    <text evidence="7">The sequence shown here is derived from an EMBL/GenBank/DDBJ whole genome shotgun (WGS) entry which is preliminary data.</text>
</comment>
<dbReference type="AlphaFoldDB" id="A0AAV8FRW5"/>
<evidence type="ECO:0000256" key="5">
    <source>
        <dbReference type="ARBA" id="ARBA00023242"/>
    </source>
</evidence>
<reference evidence="7" key="1">
    <citation type="submission" date="2022-08" db="EMBL/GenBank/DDBJ databases">
        <authorList>
            <person name="Marques A."/>
        </authorList>
    </citation>
    <scope>NUCLEOTIDE SEQUENCE</scope>
    <source>
        <strain evidence="7">RhyPub2mFocal</strain>
        <tissue evidence="7">Leaves</tissue>
    </source>
</reference>
<comment type="subcellular location">
    <subcellularLocation>
        <location evidence="1">Nucleus</location>
    </subcellularLocation>
</comment>
<dbReference type="SUPFAM" id="SSF118290">
    <property type="entry name" value="WRKY DNA-binding domain"/>
    <property type="match status" value="1"/>
</dbReference>
<evidence type="ECO:0000256" key="2">
    <source>
        <dbReference type="ARBA" id="ARBA00023015"/>
    </source>
</evidence>
<protein>
    <submittedName>
        <fullName evidence="7">WRKY DNA-binding protein 55</fullName>
    </submittedName>
</protein>
<gene>
    <name evidence="7" type="ORF">LUZ62_047243</name>
</gene>
<keyword evidence="5" id="KW-0539">Nucleus</keyword>
<dbReference type="PANTHER" id="PTHR31282">
    <property type="entry name" value="WRKY TRANSCRIPTION FACTOR 21-RELATED"/>
    <property type="match status" value="1"/>
</dbReference>
<keyword evidence="8" id="KW-1185">Reference proteome</keyword>
<dbReference type="InterPro" id="IPR036576">
    <property type="entry name" value="WRKY_dom_sf"/>
</dbReference>
<dbReference type="Pfam" id="PF03106">
    <property type="entry name" value="WRKY"/>
    <property type="match status" value="1"/>
</dbReference>
<evidence type="ECO:0000313" key="8">
    <source>
        <dbReference type="Proteomes" id="UP001140206"/>
    </source>
</evidence>
<proteinExistence type="predicted"/>
<evidence type="ECO:0000256" key="4">
    <source>
        <dbReference type="ARBA" id="ARBA00023163"/>
    </source>
</evidence>
<dbReference type="Proteomes" id="UP001140206">
    <property type="component" value="Chromosome 2"/>
</dbReference>
<accession>A0AAV8FRW5</accession>
<feature type="domain" description="WRKY" evidence="6">
    <location>
        <begin position="110"/>
        <end position="150"/>
    </location>
</feature>
<name>A0AAV8FRW5_9POAL</name>
<dbReference type="InterPro" id="IPR003657">
    <property type="entry name" value="WRKY_dom"/>
</dbReference>
<dbReference type="InterPro" id="IPR044810">
    <property type="entry name" value="WRKY_plant"/>
</dbReference>
<evidence type="ECO:0000313" key="7">
    <source>
        <dbReference type="EMBL" id="KAJ4795997.1"/>
    </source>
</evidence>
<dbReference type="PROSITE" id="PS50811">
    <property type="entry name" value="WRKY"/>
    <property type="match status" value="1"/>
</dbReference>
<dbReference type="Gene3D" id="2.20.25.80">
    <property type="entry name" value="WRKY domain"/>
    <property type="match status" value="1"/>
</dbReference>
<dbReference type="SMART" id="SM00774">
    <property type="entry name" value="WRKY"/>
    <property type="match status" value="1"/>
</dbReference>
<dbReference type="GO" id="GO:0005634">
    <property type="term" value="C:nucleus"/>
    <property type="evidence" value="ECO:0007669"/>
    <property type="project" value="UniProtKB-SubCell"/>
</dbReference>